<evidence type="ECO:0000256" key="1">
    <source>
        <dbReference type="SAM" id="MobiDB-lite"/>
    </source>
</evidence>
<dbReference type="PANTHER" id="PTHR43657:SF1">
    <property type="entry name" value="ALTERED INHERITANCE OF MITOCHONDRIA PROTEIN 24, MITOCHONDRIAL"/>
    <property type="match status" value="1"/>
</dbReference>
<feature type="region of interest" description="Disordered" evidence="1">
    <location>
        <begin position="53"/>
        <end position="72"/>
    </location>
</feature>
<evidence type="ECO:0000259" key="2">
    <source>
        <dbReference type="Pfam" id="PF14237"/>
    </source>
</evidence>
<gene>
    <name evidence="3" type="ORF">J3U87_19505</name>
</gene>
<protein>
    <submittedName>
        <fullName evidence="3">TIGR00266 family protein</fullName>
    </submittedName>
</protein>
<sequence>MSNWYIAVNGQQEGPMNQATLLQKLNSGQIDQNTLVYGDGMSEWTPISKVPALQQSGGSAAPPPPPRSGMSSHEVDYEVFGTEMQFVEVELDPGETVIAEAGAMMYMQDGIEMETRFGDGSEPDKGFMGKMFEGIKRKATGESLFMTWFTNKGQGKKRVAFGAPYPGKIIPLDLQKLGGRFICQKDAFLAAAMGTKVGIALQRKIGTGLFGGEGFIMQSLDGDGMAFVHAGGTIVERELGPGEMLRVDTGCIVGYTPTVNYDIQMVKGFKSMLFGGEGLVFATVTGPGHVWLQSLPFSRLADRIYAAAPQTGGRSQGEGSVLGGLGNLLDGD</sequence>
<feature type="domain" description="GYF" evidence="2">
    <location>
        <begin position="4"/>
        <end position="53"/>
    </location>
</feature>
<dbReference type="RefSeq" id="WP_237377446.1">
    <property type="nucleotide sequence ID" value="NZ_CP071793.1"/>
</dbReference>
<dbReference type="Pfam" id="PF01987">
    <property type="entry name" value="AIM24"/>
    <property type="match status" value="1"/>
</dbReference>
<keyword evidence="4" id="KW-1185">Reference proteome</keyword>
<accession>A0A8A4TDY9</accession>
<dbReference type="AlphaFoldDB" id="A0A8A4TDY9"/>
<dbReference type="InterPro" id="IPR025640">
    <property type="entry name" value="GYF_2"/>
</dbReference>
<dbReference type="PANTHER" id="PTHR43657">
    <property type="entry name" value="TRYPTOPHAN RNA-BINDING ATTENUATOR PROTEIN-LIKE PROTEIN"/>
    <property type="match status" value="1"/>
</dbReference>
<dbReference type="Proteomes" id="UP000663929">
    <property type="component" value="Chromosome"/>
</dbReference>
<dbReference type="SUPFAM" id="SSF51219">
    <property type="entry name" value="TRAP-like"/>
    <property type="match status" value="1"/>
</dbReference>
<dbReference type="InterPro" id="IPR036983">
    <property type="entry name" value="AIM24_sf"/>
</dbReference>
<dbReference type="KEGG" id="scor:J3U87_19505"/>
<dbReference type="NCBIfam" id="TIGR00266">
    <property type="entry name" value="TIGR00266 family protein"/>
    <property type="match status" value="1"/>
</dbReference>
<dbReference type="Pfam" id="PF14237">
    <property type="entry name" value="GYF_2"/>
    <property type="match status" value="1"/>
</dbReference>
<dbReference type="InterPro" id="IPR002838">
    <property type="entry name" value="AIM24"/>
</dbReference>
<dbReference type="EMBL" id="CP071793">
    <property type="protein sequence ID" value="QTD47780.1"/>
    <property type="molecule type" value="Genomic_DNA"/>
</dbReference>
<evidence type="ECO:0000313" key="4">
    <source>
        <dbReference type="Proteomes" id="UP000663929"/>
    </source>
</evidence>
<name>A0A8A4TDY9_SULCO</name>
<reference evidence="3" key="1">
    <citation type="submission" date="2021-03" db="EMBL/GenBank/DDBJ databases">
        <title>Acanthopleuribacteraceae sp. M133.</title>
        <authorList>
            <person name="Wang G."/>
        </authorList>
    </citation>
    <scope>NUCLEOTIDE SEQUENCE</scope>
    <source>
        <strain evidence="3">M133</strain>
    </source>
</reference>
<proteinExistence type="predicted"/>
<dbReference type="Gene3D" id="3.60.160.10">
    <property type="entry name" value="Mitochondrial biogenesis AIM24"/>
    <property type="match status" value="1"/>
</dbReference>
<evidence type="ECO:0000313" key="3">
    <source>
        <dbReference type="EMBL" id="QTD47780.1"/>
    </source>
</evidence>
<dbReference type="InterPro" id="IPR016031">
    <property type="entry name" value="Trp_RNA-bd_attenuator-like_dom"/>
</dbReference>
<organism evidence="3 4">
    <name type="scientific">Sulfidibacter corallicola</name>
    <dbReference type="NCBI Taxonomy" id="2818388"/>
    <lineage>
        <taxon>Bacteria</taxon>
        <taxon>Pseudomonadati</taxon>
        <taxon>Acidobacteriota</taxon>
        <taxon>Holophagae</taxon>
        <taxon>Acanthopleuribacterales</taxon>
        <taxon>Acanthopleuribacteraceae</taxon>
        <taxon>Sulfidibacter</taxon>
    </lineage>
</organism>